<comment type="caution">
    <text evidence="1">The sequence shown here is derived from an EMBL/GenBank/DDBJ whole genome shotgun (WGS) entry which is preliminary data.</text>
</comment>
<dbReference type="InterPro" id="IPR037353">
    <property type="entry name" value="ASH2"/>
</dbReference>
<dbReference type="InterPro" id="IPR013320">
    <property type="entry name" value="ConA-like_dom_sf"/>
</dbReference>
<dbReference type="Proteomes" id="UP001283361">
    <property type="component" value="Unassembled WGS sequence"/>
</dbReference>
<dbReference type="EMBL" id="JAWDGP010006494">
    <property type="protein sequence ID" value="KAK3739972.1"/>
    <property type="molecule type" value="Genomic_DNA"/>
</dbReference>
<dbReference type="PANTHER" id="PTHR10598:SF0">
    <property type="entry name" value="SET1_ASH2 HISTONE METHYLTRANSFERASE COMPLEX SUBUNIT ASH2"/>
    <property type="match status" value="1"/>
</dbReference>
<evidence type="ECO:0008006" key="3">
    <source>
        <dbReference type="Google" id="ProtNLM"/>
    </source>
</evidence>
<dbReference type="SUPFAM" id="SSF49899">
    <property type="entry name" value="Concanavalin A-like lectins/glucanases"/>
    <property type="match status" value="1"/>
</dbReference>
<organism evidence="1 2">
    <name type="scientific">Elysia crispata</name>
    <name type="common">lettuce slug</name>
    <dbReference type="NCBI Taxonomy" id="231223"/>
    <lineage>
        <taxon>Eukaryota</taxon>
        <taxon>Metazoa</taxon>
        <taxon>Spiralia</taxon>
        <taxon>Lophotrochozoa</taxon>
        <taxon>Mollusca</taxon>
        <taxon>Gastropoda</taxon>
        <taxon>Heterobranchia</taxon>
        <taxon>Euthyneura</taxon>
        <taxon>Panpulmonata</taxon>
        <taxon>Sacoglossa</taxon>
        <taxon>Placobranchoidea</taxon>
        <taxon>Plakobranchidae</taxon>
        <taxon>Elysia</taxon>
    </lineage>
</organism>
<dbReference type="PANTHER" id="PTHR10598">
    <property type="entry name" value="SET1/ASH2 HISTONE METHYLTRANSFERASE COMPLEX SUBUNIT ASH2"/>
    <property type="match status" value="1"/>
</dbReference>
<name>A0AAE0YBH8_9GAST</name>
<evidence type="ECO:0000313" key="1">
    <source>
        <dbReference type="EMBL" id="KAK3739972.1"/>
    </source>
</evidence>
<proteinExistence type="predicted"/>
<dbReference type="InterPro" id="IPR043136">
    <property type="entry name" value="B30.2/SPRY_sf"/>
</dbReference>
<accession>A0AAE0YBH8</accession>
<gene>
    <name evidence="1" type="ORF">RRG08_005244</name>
</gene>
<reference evidence="1" key="1">
    <citation type="journal article" date="2023" name="G3 (Bethesda)">
        <title>A reference genome for the long-term kleptoplast-retaining sea slug Elysia crispata morphotype clarki.</title>
        <authorList>
            <person name="Eastman K.E."/>
            <person name="Pendleton A.L."/>
            <person name="Shaikh M.A."/>
            <person name="Suttiyut T."/>
            <person name="Ogas R."/>
            <person name="Tomko P."/>
            <person name="Gavelis G."/>
            <person name="Widhalm J.R."/>
            <person name="Wisecaver J.H."/>
        </authorList>
    </citation>
    <scope>NUCLEOTIDE SEQUENCE</scope>
    <source>
        <strain evidence="1">ECLA1</strain>
    </source>
</reference>
<dbReference type="AlphaFoldDB" id="A0AAE0YBH8"/>
<evidence type="ECO:0000313" key="2">
    <source>
        <dbReference type="Proteomes" id="UP001283361"/>
    </source>
</evidence>
<dbReference type="Gene3D" id="2.60.120.920">
    <property type="match status" value="1"/>
</dbReference>
<keyword evidence="2" id="KW-1185">Reference proteome</keyword>
<protein>
    <recommendedName>
        <fullName evidence="3">Set1/Ash2 histone methyltransferase complex subunit ASH2</fullName>
    </recommendedName>
</protein>
<dbReference type="GO" id="GO:0000976">
    <property type="term" value="F:transcription cis-regulatory region binding"/>
    <property type="evidence" value="ECO:0007669"/>
    <property type="project" value="TreeGrafter"/>
</dbReference>
<dbReference type="GO" id="GO:0048188">
    <property type="term" value="C:Set1C/COMPASS complex"/>
    <property type="evidence" value="ECO:0007669"/>
    <property type="project" value="InterPro"/>
</dbReference>
<sequence length="231" mass="26075">MLGFQSLGISELYTSSGREGLLKQPQGLDSRLDGGMKSWEKVPFCPIYLGGVDKDMTVSFPRVSAPPCFCFDRAKCPGHRHEDTHFSRTFFEIIWVTSLRPYLPRLSRGEILMERNPLVKFKSHLYFEDKDNASESEKALKTAKGSKIMTYKNGVCAGVAFSDLFEGTYFPAISLYKNATVTANFGPKFRFPPKQMEYKPMSAAAEQAHVEYALADIVYHVVNEDNIPDFL</sequence>